<dbReference type="AlphaFoldDB" id="H5XXF2"/>
<sequence>MQYLKDEIKNNIISAALDEFEEKGFNDASIRTIAKNAGIATGNLYRYFTGKEELFKHIMNPVFERFSGLIFSEFKADANDLPALTDVVDTIMSFYDQCSRELMILLDKSEGSVYQNLKEDLIVLIEKRVKEEVVHKLKAEGIIIADEFVFHVMASMYMEGILRILRQAKGDDGRIRKLISQMLALNMNNFVVMKEAPEFKL</sequence>
<evidence type="ECO:0000313" key="5">
    <source>
        <dbReference type="Proteomes" id="UP000005104"/>
    </source>
</evidence>
<dbReference type="RefSeq" id="WP_007785943.1">
    <property type="nucleotide sequence ID" value="NZ_CM001441.1"/>
</dbReference>
<dbReference type="Gene3D" id="1.10.357.10">
    <property type="entry name" value="Tetracycline Repressor, domain 2"/>
    <property type="match status" value="1"/>
</dbReference>
<dbReference type="InterPro" id="IPR050624">
    <property type="entry name" value="HTH-type_Tx_Regulator"/>
</dbReference>
<proteinExistence type="predicted"/>
<keyword evidence="5" id="KW-1185">Reference proteome</keyword>
<evidence type="ECO:0000259" key="3">
    <source>
        <dbReference type="PROSITE" id="PS50977"/>
    </source>
</evidence>
<gene>
    <name evidence="4" type="ORF">DesyoDRAFT_4199</name>
</gene>
<dbReference type="PROSITE" id="PS50977">
    <property type="entry name" value="HTH_TETR_2"/>
    <property type="match status" value="1"/>
</dbReference>
<dbReference type="HOGENOM" id="CLU_069356_6_1_9"/>
<keyword evidence="1 2" id="KW-0238">DNA-binding</keyword>
<dbReference type="OrthoDB" id="9812484at2"/>
<name>H5XXF2_9FIRM</name>
<dbReference type="InterPro" id="IPR001647">
    <property type="entry name" value="HTH_TetR"/>
</dbReference>
<evidence type="ECO:0000256" key="2">
    <source>
        <dbReference type="PROSITE-ProRule" id="PRU00335"/>
    </source>
</evidence>
<dbReference type="Proteomes" id="UP000005104">
    <property type="component" value="Chromosome"/>
</dbReference>
<dbReference type="InterPro" id="IPR023772">
    <property type="entry name" value="DNA-bd_HTH_TetR-type_CS"/>
</dbReference>
<organism evidence="4 5">
    <name type="scientific">Desulfosporosinus youngiae DSM 17734</name>
    <dbReference type="NCBI Taxonomy" id="768710"/>
    <lineage>
        <taxon>Bacteria</taxon>
        <taxon>Bacillati</taxon>
        <taxon>Bacillota</taxon>
        <taxon>Clostridia</taxon>
        <taxon>Eubacteriales</taxon>
        <taxon>Desulfitobacteriaceae</taxon>
        <taxon>Desulfosporosinus</taxon>
    </lineage>
</organism>
<dbReference type="GO" id="GO:0003677">
    <property type="term" value="F:DNA binding"/>
    <property type="evidence" value="ECO:0007669"/>
    <property type="project" value="UniProtKB-UniRule"/>
</dbReference>
<protein>
    <submittedName>
        <fullName evidence="4">Transcriptional regulator</fullName>
    </submittedName>
</protein>
<dbReference type="SUPFAM" id="SSF46689">
    <property type="entry name" value="Homeodomain-like"/>
    <property type="match status" value="1"/>
</dbReference>
<dbReference type="EMBL" id="CM001441">
    <property type="protein sequence ID" value="EHQ91158.1"/>
    <property type="molecule type" value="Genomic_DNA"/>
</dbReference>
<reference evidence="4 5" key="1">
    <citation type="submission" date="2011-11" db="EMBL/GenBank/DDBJ databases">
        <title>The Noncontiguous Finished genome of Desulfosporosinus youngiae DSM 17734.</title>
        <authorList>
            <consortium name="US DOE Joint Genome Institute (JGI-PGF)"/>
            <person name="Lucas S."/>
            <person name="Han J."/>
            <person name="Lapidus A."/>
            <person name="Cheng J.-F."/>
            <person name="Goodwin L."/>
            <person name="Pitluck S."/>
            <person name="Peters L."/>
            <person name="Ovchinnikova G."/>
            <person name="Lu M."/>
            <person name="Land M.L."/>
            <person name="Hauser L."/>
            <person name="Pester M."/>
            <person name="Spring S."/>
            <person name="Ollivier B."/>
            <person name="Rattei T."/>
            <person name="Klenk H.-P."/>
            <person name="Wagner M."/>
            <person name="Loy A."/>
            <person name="Woyke T.J."/>
        </authorList>
    </citation>
    <scope>NUCLEOTIDE SEQUENCE [LARGE SCALE GENOMIC DNA]</scope>
    <source>
        <strain evidence="4 5">DSM 17734</strain>
    </source>
</reference>
<evidence type="ECO:0000256" key="1">
    <source>
        <dbReference type="ARBA" id="ARBA00023125"/>
    </source>
</evidence>
<feature type="domain" description="HTH tetR-type" evidence="3">
    <location>
        <begin position="6"/>
        <end position="66"/>
    </location>
</feature>
<dbReference type="PRINTS" id="PR00455">
    <property type="entry name" value="HTHTETR"/>
</dbReference>
<dbReference type="PANTHER" id="PTHR43479">
    <property type="entry name" value="ACREF/ENVCD OPERON REPRESSOR-RELATED"/>
    <property type="match status" value="1"/>
</dbReference>
<dbReference type="PROSITE" id="PS01081">
    <property type="entry name" value="HTH_TETR_1"/>
    <property type="match status" value="1"/>
</dbReference>
<dbReference type="InterPro" id="IPR009057">
    <property type="entry name" value="Homeodomain-like_sf"/>
</dbReference>
<dbReference type="STRING" id="768710.DesyoDRAFT_4199"/>
<dbReference type="eggNOG" id="COG1309">
    <property type="taxonomic scope" value="Bacteria"/>
</dbReference>
<feature type="DNA-binding region" description="H-T-H motif" evidence="2">
    <location>
        <begin position="29"/>
        <end position="48"/>
    </location>
</feature>
<dbReference type="PANTHER" id="PTHR43479:SF11">
    <property type="entry name" value="ACREF_ENVCD OPERON REPRESSOR-RELATED"/>
    <property type="match status" value="1"/>
</dbReference>
<dbReference type="Pfam" id="PF00440">
    <property type="entry name" value="TetR_N"/>
    <property type="match status" value="1"/>
</dbReference>
<evidence type="ECO:0000313" key="4">
    <source>
        <dbReference type="EMBL" id="EHQ91158.1"/>
    </source>
</evidence>
<accession>H5XXF2</accession>